<dbReference type="Proteomes" id="UP001732700">
    <property type="component" value="Chromosome 6C"/>
</dbReference>
<keyword evidence="2" id="KW-1185">Reference proteome</keyword>
<reference evidence="1" key="2">
    <citation type="submission" date="2025-09" db="UniProtKB">
        <authorList>
            <consortium name="EnsemblPlants"/>
        </authorList>
    </citation>
    <scope>IDENTIFICATION</scope>
</reference>
<protein>
    <submittedName>
        <fullName evidence="1">Uncharacterized protein</fullName>
    </submittedName>
</protein>
<organism evidence="1 2">
    <name type="scientific">Avena sativa</name>
    <name type="common">Oat</name>
    <dbReference type="NCBI Taxonomy" id="4498"/>
    <lineage>
        <taxon>Eukaryota</taxon>
        <taxon>Viridiplantae</taxon>
        <taxon>Streptophyta</taxon>
        <taxon>Embryophyta</taxon>
        <taxon>Tracheophyta</taxon>
        <taxon>Spermatophyta</taxon>
        <taxon>Magnoliopsida</taxon>
        <taxon>Liliopsida</taxon>
        <taxon>Poales</taxon>
        <taxon>Poaceae</taxon>
        <taxon>BOP clade</taxon>
        <taxon>Pooideae</taxon>
        <taxon>Poodae</taxon>
        <taxon>Poeae</taxon>
        <taxon>Poeae Chloroplast Group 1 (Aveneae type)</taxon>
        <taxon>Aveninae</taxon>
        <taxon>Avena</taxon>
    </lineage>
</organism>
<evidence type="ECO:0000313" key="2">
    <source>
        <dbReference type="Proteomes" id="UP001732700"/>
    </source>
</evidence>
<evidence type="ECO:0000313" key="1">
    <source>
        <dbReference type="EnsemblPlants" id="AVESA.00010b.r2.6CG1080630.1.CDS"/>
    </source>
</evidence>
<dbReference type="EnsemblPlants" id="AVESA.00010b.r2.6CG1080630.1">
    <property type="protein sequence ID" value="AVESA.00010b.r2.6CG1080630.1.CDS"/>
    <property type="gene ID" value="AVESA.00010b.r2.6CG1080630"/>
</dbReference>
<sequence length="193" mass="21276">MAEEEAKKATPAALEAEKDVAEEKAVLPPPPGAKDKEPPADGCKALIIVQKVAEKPRAEKKKTQRGSLERDVALAKVETEKRGSLIKAWEENEKAKAENKAAKKLSSILAWENTKKATIDAQLKTKELELEKKKAEYAEKMKNKKAIAHREAEEKRAMAVARRGEEVLKAEEMAAKYRATGMTPKKLLGCFGA</sequence>
<proteinExistence type="predicted"/>
<reference evidence="1" key="1">
    <citation type="submission" date="2021-05" db="EMBL/GenBank/DDBJ databases">
        <authorList>
            <person name="Scholz U."/>
            <person name="Mascher M."/>
            <person name="Fiebig A."/>
        </authorList>
    </citation>
    <scope>NUCLEOTIDE SEQUENCE [LARGE SCALE GENOMIC DNA]</scope>
</reference>
<accession>A0ACD5YWV1</accession>
<name>A0ACD5YWV1_AVESA</name>